<dbReference type="Gene3D" id="2.60.120.10">
    <property type="entry name" value="Jelly Rolls"/>
    <property type="match status" value="1"/>
</dbReference>
<dbReference type="InterPro" id="IPR000595">
    <property type="entry name" value="cNMP-bd_dom"/>
</dbReference>
<dbReference type="InterPro" id="IPR014710">
    <property type="entry name" value="RmlC-like_jellyroll"/>
</dbReference>
<protein>
    <submittedName>
        <fullName evidence="2">CRP-like cAMP-binding protein</fullName>
    </submittedName>
</protein>
<name>A0A4R7F2Z0_9FLAO</name>
<dbReference type="Proteomes" id="UP000295215">
    <property type="component" value="Unassembled WGS sequence"/>
</dbReference>
<organism evidence="2 3">
    <name type="scientific">Myroides indicus</name>
    <dbReference type="NCBI Taxonomy" id="1323422"/>
    <lineage>
        <taxon>Bacteria</taxon>
        <taxon>Pseudomonadati</taxon>
        <taxon>Bacteroidota</taxon>
        <taxon>Flavobacteriia</taxon>
        <taxon>Flavobacteriales</taxon>
        <taxon>Flavobacteriaceae</taxon>
        <taxon>Myroides</taxon>
    </lineage>
</organism>
<proteinExistence type="predicted"/>
<evidence type="ECO:0000313" key="3">
    <source>
        <dbReference type="Proteomes" id="UP000295215"/>
    </source>
</evidence>
<sequence>MNIDQILDNIWKLSAESKEKLKSNIEQVNFSKGVVLVKAGKIEKDVYFMKKGIARAYVEQENNEVTICFLTEGETAISMRSYVSGKKGYENIELLENSELYRLATHNLQKLFLEDVQIANWGRKFAEQELIKTEERFISGQFRTATERYVELLQNNPRLIQRVQLGYIASYLGITQVTLSRIRASIK</sequence>
<accession>A0A4R7F2Z0</accession>
<comment type="caution">
    <text evidence="2">The sequence shown here is derived from an EMBL/GenBank/DDBJ whole genome shotgun (WGS) entry which is preliminary data.</text>
</comment>
<keyword evidence="3" id="KW-1185">Reference proteome</keyword>
<dbReference type="RefSeq" id="WP_133712193.1">
    <property type="nucleotide sequence ID" value="NZ_SOAG01000008.1"/>
</dbReference>
<reference evidence="2 3" key="1">
    <citation type="submission" date="2019-03" db="EMBL/GenBank/DDBJ databases">
        <title>Genomic Encyclopedia of Archaeal and Bacterial Type Strains, Phase II (KMG-II): from individual species to whole genera.</title>
        <authorList>
            <person name="Goeker M."/>
        </authorList>
    </citation>
    <scope>NUCLEOTIDE SEQUENCE [LARGE SCALE GENOMIC DNA]</scope>
    <source>
        <strain evidence="2 3">DSM 28213</strain>
    </source>
</reference>
<dbReference type="SUPFAM" id="SSF51206">
    <property type="entry name" value="cAMP-binding domain-like"/>
    <property type="match status" value="1"/>
</dbReference>
<dbReference type="InterPro" id="IPR018490">
    <property type="entry name" value="cNMP-bd_dom_sf"/>
</dbReference>
<gene>
    <name evidence="2" type="ORF">C8P70_10862</name>
</gene>
<dbReference type="AlphaFoldDB" id="A0A4R7F2Z0"/>
<dbReference type="OrthoDB" id="680421at2"/>
<evidence type="ECO:0000259" key="1">
    <source>
        <dbReference type="PROSITE" id="PS50042"/>
    </source>
</evidence>
<feature type="domain" description="Cyclic nucleotide-binding" evidence="1">
    <location>
        <begin position="9"/>
        <end position="75"/>
    </location>
</feature>
<evidence type="ECO:0000313" key="2">
    <source>
        <dbReference type="EMBL" id="TDS61521.1"/>
    </source>
</evidence>
<dbReference type="EMBL" id="SOAG01000008">
    <property type="protein sequence ID" value="TDS61521.1"/>
    <property type="molecule type" value="Genomic_DNA"/>
</dbReference>
<dbReference type="PROSITE" id="PS50042">
    <property type="entry name" value="CNMP_BINDING_3"/>
    <property type="match status" value="1"/>
</dbReference>
<dbReference type="Pfam" id="PF00027">
    <property type="entry name" value="cNMP_binding"/>
    <property type="match status" value="1"/>
</dbReference>